<evidence type="ECO:0000313" key="3">
    <source>
        <dbReference type="EMBL" id="KAK2568027.1"/>
    </source>
</evidence>
<evidence type="ECO:0000256" key="1">
    <source>
        <dbReference type="SAM" id="MobiDB-lite"/>
    </source>
</evidence>
<protein>
    <submittedName>
        <fullName evidence="3">Heart- and neural crest derivatives-expressed protein 2</fullName>
    </submittedName>
</protein>
<dbReference type="GO" id="GO:0000977">
    <property type="term" value="F:RNA polymerase II transcription regulatory region sequence-specific DNA binding"/>
    <property type="evidence" value="ECO:0007669"/>
    <property type="project" value="TreeGrafter"/>
</dbReference>
<dbReference type="GO" id="GO:0032502">
    <property type="term" value="P:developmental process"/>
    <property type="evidence" value="ECO:0007669"/>
    <property type="project" value="TreeGrafter"/>
</dbReference>
<dbReference type="PANTHER" id="PTHR23349:SF68">
    <property type="entry name" value="FI14601P"/>
    <property type="match status" value="1"/>
</dbReference>
<dbReference type="InterPro" id="IPR036638">
    <property type="entry name" value="HLH_DNA-bd_sf"/>
</dbReference>
<dbReference type="GO" id="GO:0046983">
    <property type="term" value="F:protein dimerization activity"/>
    <property type="evidence" value="ECO:0007669"/>
    <property type="project" value="InterPro"/>
</dbReference>
<dbReference type="Gene3D" id="4.10.280.10">
    <property type="entry name" value="Helix-loop-helix DNA-binding domain"/>
    <property type="match status" value="1"/>
</dbReference>
<keyword evidence="4" id="KW-1185">Reference proteome</keyword>
<dbReference type="InterPro" id="IPR050283">
    <property type="entry name" value="E-box_TF_Regulators"/>
</dbReference>
<feature type="compositionally biased region" description="Basic and acidic residues" evidence="1">
    <location>
        <begin position="134"/>
        <end position="143"/>
    </location>
</feature>
<dbReference type="Proteomes" id="UP001249851">
    <property type="component" value="Unassembled WGS sequence"/>
</dbReference>
<feature type="compositionally biased region" description="Polar residues" evidence="1">
    <location>
        <begin position="101"/>
        <end position="133"/>
    </location>
</feature>
<dbReference type="AlphaFoldDB" id="A0AAD9QUY7"/>
<feature type="domain" description="BHLH" evidence="2">
    <location>
        <begin position="34"/>
        <end position="86"/>
    </location>
</feature>
<sequence length="176" mass="19955">MDDHEAERTDLNDTESTPACRPEVIGGYRRRKAKPKSATSRKERRRTQNINAAFEDLRKHIPNVPSDTKLSKIKTLKLAMSYIHHLEHQLEDESREGQEIGTPTAQSSPDETSHSDNNMAQANYSCNSNNDQVDSPKSDDEKQSYTAPPRRSSRTGWPQHVWALELMGNLKQQSVA</sequence>
<feature type="region of interest" description="Disordered" evidence="1">
    <location>
        <begin position="87"/>
        <end position="157"/>
    </location>
</feature>
<gene>
    <name evidence="3" type="ORF">P5673_007936</name>
</gene>
<evidence type="ECO:0000313" key="4">
    <source>
        <dbReference type="Proteomes" id="UP001249851"/>
    </source>
</evidence>
<feature type="compositionally biased region" description="Basic and acidic residues" evidence="1">
    <location>
        <begin position="1"/>
        <end position="11"/>
    </location>
</feature>
<name>A0AAD9QUY7_ACRCE</name>
<dbReference type="InterPro" id="IPR011598">
    <property type="entry name" value="bHLH_dom"/>
</dbReference>
<organism evidence="3 4">
    <name type="scientific">Acropora cervicornis</name>
    <name type="common">Staghorn coral</name>
    <dbReference type="NCBI Taxonomy" id="6130"/>
    <lineage>
        <taxon>Eukaryota</taxon>
        <taxon>Metazoa</taxon>
        <taxon>Cnidaria</taxon>
        <taxon>Anthozoa</taxon>
        <taxon>Hexacorallia</taxon>
        <taxon>Scleractinia</taxon>
        <taxon>Astrocoeniina</taxon>
        <taxon>Acroporidae</taxon>
        <taxon>Acropora</taxon>
    </lineage>
</organism>
<accession>A0AAD9QUY7</accession>
<proteinExistence type="predicted"/>
<feature type="region of interest" description="Disordered" evidence="1">
    <location>
        <begin position="1"/>
        <end position="49"/>
    </location>
</feature>
<dbReference type="Pfam" id="PF00010">
    <property type="entry name" value="HLH"/>
    <property type="match status" value="1"/>
</dbReference>
<dbReference type="GO" id="GO:0000981">
    <property type="term" value="F:DNA-binding transcription factor activity, RNA polymerase II-specific"/>
    <property type="evidence" value="ECO:0007669"/>
    <property type="project" value="TreeGrafter"/>
</dbReference>
<dbReference type="PROSITE" id="PS50888">
    <property type="entry name" value="BHLH"/>
    <property type="match status" value="1"/>
</dbReference>
<feature type="compositionally biased region" description="Basic and acidic residues" evidence="1">
    <location>
        <begin position="87"/>
        <end position="98"/>
    </location>
</feature>
<reference evidence="3" key="2">
    <citation type="journal article" date="2023" name="Science">
        <title>Genomic signatures of disease resistance in endangered staghorn corals.</title>
        <authorList>
            <person name="Vollmer S.V."/>
            <person name="Selwyn J.D."/>
            <person name="Despard B.A."/>
            <person name="Roesel C.L."/>
        </authorList>
    </citation>
    <scope>NUCLEOTIDE SEQUENCE</scope>
    <source>
        <strain evidence="3">K2</strain>
    </source>
</reference>
<dbReference type="EMBL" id="JARQWQ010000013">
    <property type="protein sequence ID" value="KAK2568027.1"/>
    <property type="molecule type" value="Genomic_DNA"/>
</dbReference>
<dbReference type="SUPFAM" id="SSF47459">
    <property type="entry name" value="HLH, helix-loop-helix DNA-binding domain"/>
    <property type="match status" value="1"/>
</dbReference>
<evidence type="ECO:0000259" key="2">
    <source>
        <dbReference type="PROSITE" id="PS50888"/>
    </source>
</evidence>
<comment type="caution">
    <text evidence="3">The sequence shown here is derived from an EMBL/GenBank/DDBJ whole genome shotgun (WGS) entry which is preliminary data.</text>
</comment>
<dbReference type="SMART" id="SM00353">
    <property type="entry name" value="HLH"/>
    <property type="match status" value="1"/>
</dbReference>
<dbReference type="PANTHER" id="PTHR23349">
    <property type="entry name" value="BASIC HELIX-LOOP-HELIX TRANSCRIPTION FACTOR, TWIST"/>
    <property type="match status" value="1"/>
</dbReference>
<reference evidence="3" key="1">
    <citation type="journal article" date="2023" name="G3 (Bethesda)">
        <title>Whole genome assembly and annotation of the endangered Caribbean coral Acropora cervicornis.</title>
        <authorList>
            <person name="Selwyn J.D."/>
            <person name="Vollmer S.V."/>
        </authorList>
    </citation>
    <scope>NUCLEOTIDE SEQUENCE</scope>
    <source>
        <strain evidence="3">K2</strain>
    </source>
</reference>